<proteinExistence type="predicted"/>
<dbReference type="AlphaFoldDB" id="Q8LIA0"/>
<feature type="transmembrane region" description="Helical" evidence="1">
    <location>
        <begin position="101"/>
        <end position="121"/>
    </location>
</feature>
<reference evidence="3" key="3">
    <citation type="journal article" date="2005" name="PLoS Biol.">
        <title>The genomes of Oryza sativa: a history of duplications.</title>
        <authorList>
            <person name="Yu J."/>
            <person name="Wang J."/>
            <person name="Lin W."/>
            <person name="Li S."/>
            <person name="Li H."/>
            <person name="Zhou J."/>
            <person name="Ni P."/>
            <person name="Dong W."/>
            <person name="Hu S."/>
            <person name="Zeng C."/>
            <person name="Zhang J."/>
            <person name="Zhang Y."/>
            <person name="Li R."/>
            <person name="Xu Z."/>
            <person name="Li S."/>
            <person name="Li X."/>
            <person name="Zheng H."/>
            <person name="Cong L."/>
            <person name="Lin L."/>
            <person name="Yin J."/>
            <person name="Geng J."/>
            <person name="Li G."/>
            <person name="Shi J."/>
            <person name="Liu J."/>
            <person name="Lv H."/>
            <person name="Li J."/>
            <person name="Wang J."/>
            <person name="Deng Y."/>
            <person name="Ran L."/>
            <person name="Shi X."/>
            <person name="Wang X."/>
            <person name="Wu Q."/>
            <person name="Li C."/>
            <person name="Ren X."/>
            <person name="Wang J."/>
            <person name="Wang X."/>
            <person name="Li D."/>
            <person name="Liu D."/>
            <person name="Zhang X."/>
            <person name="Ji Z."/>
            <person name="Zhao W."/>
            <person name="Sun Y."/>
            <person name="Zhang Z."/>
            <person name="Bao J."/>
            <person name="Han Y."/>
            <person name="Dong L."/>
            <person name="Ji J."/>
            <person name="Chen P."/>
            <person name="Wu S."/>
            <person name="Liu J."/>
            <person name="Xiao Y."/>
            <person name="Bu D."/>
            <person name="Tan J."/>
            <person name="Yang L."/>
            <person name="Ye C."/>
            <person name="Zhang J."/>
            <person name="Xu J."/>
            <person name="Zhou Y."/>
            <person name="Yu Y."/>
            <person name="Zhang B."/>
            <person name="Zhuang S."/>
            <person name="Wei H."/>
            <person name="Liu B."/>
            <person name="Lei M."/>
            <person name="Yu H."/>
            <person name="Li Y."/>
            <person name="Xu H."/>
            <person name="Wei S."/>
            <person name="He X."/>
            <person name="Fang L."/>
            <person name="Zhang Z."/>
            <person name="Zhang Y."/>
            <person name="Huang X."/>
            <person name="Su Z."/>
            <person name="Tong W."/>
            <person name="Li J."/>
            <person name="Tong Z."/>
            <person name="Li S."/>
            <person name="Ye J."/>
            <person name="Wang L."/>
            <person name="Fang L."/>
            <person name="Lei T."/>
            <person name="Chen C."/>
            <person name="Chen H."/>
            <person name="Xu Z."/>
            <person name="Li H."/>
            <person name="Huang H."/>
            <person name="Zhang F."/>
            <person name="Xu H."/>
            <person name="Li N."/>
            <person name="Zhao C."/>
            <person name="Li S."/>
            <person name="Dong L."/>
            <person name="Huang Y."/>
            <person name="Li L."/>
            <person name="Xi Y."/>
            <person name="Qi Q."/>
            <person name="Li W."/>
            <person name="Zhang B."/>
            <person name="Hu W."/>
            <person name="Zhang Y."/>
            <person name="Tian X."/>
            <person name="Jiao Y."/>
            <person name="Liang X."/>
            <person name="Jin J."/>
            <person name="Gao L."/>
            <person name="Zheng W."/>
            <person name="Hao B."/>
            <person name="Liu S."/>
            <person name="Wang W."/>
            <person name="Yuan L."/>
            <person name="Cao M."/>
            <person name="McDermott J."/>
            <person name="Samudrala R."/>
            <person name="Wang J."/>
            <person name="Wong G.K."/>
            <person name="Yang H."/>
        </authorList>
    </citation>
    <scope>NUCLEOTIDE SEQUENCE [LARGE SCALE GENOMIC DNA]</scope>
</reference>
<dbReference type="PANTHER" id="PTHR35545:SF28">
    <property type="entry name" value="OS07G0645701 PROTEIN"/>
    <property type="match status" value="1"/>
</dbReference>
<accession>Q8LIA0</accession>
<evidence type="ECO:0000313" key="4">
    <source>
        <dbReference type="Proteomes" id="UP000000763"/>
    </source>
</evidence>
<evidence type="ECO:0000313" key="2">
    <source>
        <dbReference type="EMBL" id="BAC07017.1"/>
    </source>
</evidence>
<keyword evidence="1" id="KW-1133">Transmembrane helix</keyword>
<dbReference type="PANTHER" id="PTHR35545">
    <property type="entry name" value="F-BOX DOMAIN-CONTAINING PROTEIN"/>
    <property type="match status" value="1"/>
</dbReference>
<accession>A3BMS5</accession>
<protein>
    <submittedName>
        <fullName evidence="3">Uncharacterized protein</fullName>
    </submittedName>
</protein>
<gene>
    <name evidence="2" type="primary">OJ1458_B07.123</name>
    <name evidence="3" type="ORF">OsJ_25345</name>
</gene>
<evidence type="ECO:0000313" key="3">
    <source>
        <dbReference type="EMBL" id="EAZ40864.1"/>
    </source>
</evidence>
<dbReference type="Proteomes" id="UP000000763">
    <property type="component" value="Chromosome 7"/>
</dbReference>
<reference evidence="4" key="2">
    <citation type="journal article" date="2005" name="Nature">
        <title>The map-based sequence of the rice genome.</title>
        <authorList>
            <consortium name="International rice genome sequencing project (IRGSP)"/>
            <person name="Matsumoto T."/>
            <person name="Wu J."/>
            <person name="Kanamori H."/>
            <person name="Katayose Y."/>
            <person name="Fujisawa M."/>
            <person name="Namiki N."/>
            <person name="Mizuno H."/>
            <person name="Yamamoto K."/>
            <person name="Antonio B.A."/>
            <person name="Baba T."/>
            <person name="Sakata K."/>
            <person name="Nagamura Y."/>
            <person name="Aoki H."/>
            <person name="Arikawa K."/>
            <person name="Arita K."/>
            <person name="Bito T."/>
            <person name="Chiden Y."/>
            <person name="Fujitsuka N."/>
            <person name="Fukunaka R."/>
            <person name="Hamada M."/>
            <person name="Harada C."/>
            <person name="Hayashi A."/>
            <person name="Hijishita S."/>
            <person name="Honda M."/>
            <person name="Hosokawa S."/>
            <person name="Ichikawa Y."/>
            <person name="Idonuma A."/>
            <person name="Iijima M."/>
            <person name="Ikeda M."/>
            <person name="Ikeno M."/>
            <person name="Ito K."/>
            <person name="Ito S."/>
            <person name="Ito T."/>
            <person name="Ito Y."/>
            <person name="Ito Y."/>
            <person name="Iwabuchi A."/>
            <person name="Kamiya K."/>
            <person name="Karasawa W."/>
            <person name="Kurita K."/>
            <person name="Katagiri S."/>
            <person name="Kikuta A."/>
            <person name="Kobayashi H."/>
            <person name="Kobayashi N."/>
            <person name="Machita K."/>
            <person name="Maehara T."/>
            <person name="Masukawa M."/>
            <person name="Mizubayashi T."/>
            <person name="Mukai Y."/>
            <person name="Nagasaki H."/>
            <person name="Nagata Y."/>
            <person name="Naito S."/>
            <person name="Nakashima M."/>
            <person name="Nakama Y."/>
            <person name="Nakamichi Y."/>
            <person name="Nakamura M."/>
            <person name="Meguro A."/>
            <person name="Negishi M."/>
            <person name="Ohta I."/>
            <person name="Ohta T."/>
            <person name="Okamoto M."/>
            <person name="Ono N."/>
            <person name="Saji S."/>
            <person name="Sakaguchi M."/>
            <person name="Sakai K."/>
            <person name="Shibata M."/>
            <person name="Shimokawa T."/>
            <person name="Song J."/>
            <person name="Takazaki Y."/>
            <person name="Terasawa K."/>
            <person name="Tsugane M."/>
            <person name="Tsuji K."/>
            <person name="Ueda S."/>
            <person name="Waki K."/>
            <person name="Yamagata H."/>
            <person name="Yamamoto M."/>
            <person name="Yamamoto S."/>
            <person name="Yamane H."/>
            <person name="Yoshiki S."/>
            <person name="Yoshihara R."/>
            <person name="Yukawa K."/>
            <person name="Zhong H."/>
            <person name="Yano M."/>
            <person name="Yuan Q."/>
            <person name="Ouyang S."/>
            <person name="Liu J."/>
            <person name="Jones K.M."/>
            <person name="Gansberger K."/>
            <person name="Moffat K."/>
            <person name="Hill J."/>
            <person name="Bera J."/>
            <person name="Fadrosh D."/>
            <person name="Jin S."/>
            <person name="Johri S."/>
            <person name="Kim M."/>
            <person name="Overton L."/>
            <person name="Reardon M."/>
            <person name="Tsitrin T."/>
            <person name="Vuong H."/>
            <person name="Weaver B."/>
            <person name="Ciecko A."/>
            <person name="Tallon L."/>
            <person name="Jackson J."/>
            <person name="Pai G."/>
            <person name="Aken S.V."/>
            <person name="Utterback T."/>
            <person name="Reidmuller S."/>
            <person name="Feldblyum T."/>
            <person name="Hsiao J."/>
            <person name="Zismann V."/>
            <person name="Iobst S."/>
            <person name="de Vazeille A.R."/>
            <person name="Buell C.R."/>
            <person name="Ying K."/>
            <person name="Li Y."/>
            <person name="Lu T."/>
            <person name="Huang Y."/>
            <person name="Zhao Q."/>
            <person name="Feng Q."/>
            <person name="Zhang L."/>
            <person name="Zhu J."/>
            <person name="Weng Q."/>
            <person name="Mu J."/>
            <person name="Lu Y."/>
            <person name="Fan D."/>
            <person name="Liu Y."/>
            <person name="Guan J."/>
            <person name="Zhang Y."/>
            <person name="Yu S."/>
            <person name="Liu X."/>
            <person name="Zhang Y."/>
            <person name="Hong G."/>
            <person name="Han B."/>
            <person name="Choisne N."/>
            <person name="Demange N."/>
            <person name="Orjeda G."/>
            <person name="Samain S."/>
            <person name="Cattolico L."/>
            <person name="Pelletier E."/>
            <person name="Couloux A."/>
            <person name="Segurens B."/>
            <person name="Wincker P."/>
            <person name="D'Hont A."/>
            <person name="Scarpelli C."/>
            <person name="Weissenbach J."/>
            <person name="Salanoubat M."/>
            <person name="Quetier F."/>
            <person name="Yu Y."/>
            <person name="Kim H.R."/>
            <person name="Rambo T."/>
            <person name="Currie J."/>
            <person name="Collura K."/>
            <person name="Luo M."/>
            <person name="Yang T."/>
            <person name="Ammiraju J.S.S."/>
            <person name="Engler F."/>
            <person name="Soderlund C."/>
            <person name="Wing R.A."/>
            <person name="Palmer L.E."/>
            <person name="de la Bastide M."/>
            <person name="Spiegel L."/>
            <person name="Nascimento L."/>
            <person name="Zutavern T."/>
            <person name="O'Shaughnessy A."/>
            <person name="Dike S."/>
            <person name="Dedhia N."/>
            <person name="Preston R."/>
            <person name="Balija V."/>
            <person name="McCombie W.R."/>
            <person name="Chow T."/>
            <person name="Chen H."/>
            <person name="Chung M."/>
            <person name="Chen C."/>
            <person name="Shaw J."/>
            <person name="Wu H."/>
            <person name="Hsiao K."/>
            <person name="Chao Y."/>
            <person name="Chu M."/>
            <person name="Cheng C."/>
            <person name="Hour A."/>
            <person name="Lee P."/>
            <person name="Lin S."/>
            <person name="Lin Y."/>
            <person name="Liou J."/>
            <person name="Liu S."/>
            <person name="Hsing Y."/>
            <person name="Raghuvanshi S."/>
            <person name="Mohanty A."/>
            <person name="Bharti A.K."/>
            <person name="Gaur A."/>
            <person name="Gupta V."/>
            <person name="Kumar D."/>
            <person name="Ravi V."/>
            <person name="Vij S."/>
            <person name="Kapur A."/>
            <person name="Khurana P."/>
            <person name="Khurana P."/>
            <person name="Khurana J.P."/>
            <person name="Tyagi A.K."/>
            <person name="Gaikwad K."/>
            <person name="Singh A."/>
            <person name="Dalal V."/>
            <person name="Srivastava S."/>
            <person name="Dixit A."/>
            <person name="Pal A.K."/>
            <person name="Ghazi I.A."/>
            <person name="Yadav M."/>
            <person name="Pandit A."/>
            <person name="Bhargava A."/>
            <person name="Sureshbabu K."/>
            <person name="Batra K."/>
            <person name="Sharma T.R."/>
            <person name="Mohapatra T."/>
            <person name="Singh N.K."/>
            <person name="Messing J."/>
            <person name="Nelson A.B."/>
            <person name="Fuks G."/>
            <person name="Kavchok S."/>
            <person name="Keizer G."/>
            <person name="Linton E."/>
            <person name="Llaca V."/>
            <person name="Song R."/>
            <person name="Tanyolac B."/>
            <person name="Young S."/>
            <person name="Ho-Il K."/>
            <person name="Hahn J.H."/>
            <person name="Sangsakoo G."/>
            <person name="Vanavichit A."/>
            <person name="de Mattos Luiz.A.T."/>
            <person name="Zimmer P.D."/>
            <person name="Malone G."/>
            <person name="Dellagostin O."/>
            <person name="de Oliveira A.C."/>
            <person name="Bevan M."/>
            <person name="Bancroft I."/>
            <person name="Minx P."/>
            <person name="Cordum H."/>
            <person name="Wilson R."/>
            <person name="Cheng Z."/>
            <person name="Jin W."/>
            <person name="Jiang J."/>
            <person name="Leong S.A."/>
            <person name="Iwama H."/>
            <person name="Gojobori T."/>
            <person name="Itoh T."/>
            <person name="Niimura Y."/>
            <person name="Fujii Y."/>
            <person name="Habara T."/>
            <person name="Sakai H."/>
            <person name="Sato Y."/>
            <person name="Wilson G."/>
            <person name="Kumar K."/>
            <person name="McCouch S."/>
            <person name="Juretic N."/>
            <person name="Hoen D."/>
            <person name="Wright S."/>
            <person name="Bruskiewich R."/>
            <person name="Bureau T."/>
            <person name="Miyao A."/>
            <person name="Hirochika H."/>
            <person name="Nishikawa T."/>
            <person name="Kadowaki K."/>
            <person name="Sugiura M."/>
            <person name="Burr B."/>
            <person name="Sasaki T."/>
        </authorList>
    </citation>
    <scope>NUCLEOTIDE SEQUENCE [LARGE SCALE GENOMIC DNA]</scope>
    <source>
        <strain evidence="4">cv. Nipponbare</strain>
    </source>
</reference>
<name>Q8LIA0_ORYSJ</name>
<sequence>MSTLTKAARSLLAVPQRETFITSLCLKLYLMGNYSRDKGFLLSEAIDGGIVKDLDLAILNEKEPEDCDDKDMFCQARVLKAFAGAFPRVLHFLTRLSVQRVIFTETFIIFCLTVALSWTFLRELFLACGAQLGFEGFMLSEVLQGTKDLHTLTIDFQGEKLWVQPEQKQFCPAFNNLKTLSILCVYVEFDLLWALNLLEAAPSVELLFIDTWEHICLVDQMDEEGRKDIYGERTHPSWEISEFTGTRKWRLKKLQFAGFRPLKQQLVFLKAIMDLRDNISSPSQIIFL</sequence>
<organism evidence="3">
    <name type="scientific">Oryza sativa subsp. japonica</name>
    <name type="common">Rice</name>
    <dbReference type="NCBI Taxonomy" id="39947"/>
    <lineage>
        <taxon>Eukaryota</taxon>
        <taxon>Viridiplantae</taxon>
        <taxon>Streptophyta</taxon>
        <taxon>Embryophyta</taxon>
        <taxon>Tracheophyta</taxon>
        <taxon>Spermatophyta</taxon>
        <taxon>Magnoliopsida</taxon>
        <taxon>Liliopsida</taxon>
        <taxon>Poales</taxon>
        <taxon>Poaceae</taxon>
        <taxon>BOP clade</taxon>
        <taxon>Oryzoideae</taxon>
        <taxon>Oryzeae</taxon>
        <taxon>Oryzinae</taxon>
        <taxon>Oryza</taxon>
        <taxon>Oryza sativa</taxon>
    </lineage>
</organism>
<keyword evidence="1" id="KW-0812">Transmembrane</keyword>
<dbReference type="Proteomes" id="UP000007752">
    <property type="component" value="Chromosome 7"/>
</dbReference>
<dbReference type="EMBL" id="AP003832">
    <property type="protein sequence ID" value="BAC07017.1"/>
    <property type="molecule type" value="Genomic_DNA"/>
</dbReference>
<dbReference type="EMBL" id="CM000144">
    <property type="protein sequence ID" value="EAZ40864.1"/>
    <property type="molecule type" value="Genomic_DNA"/>
</dbReference>
<reference evidence="3" key="5">
    <citation type="submission" date="2008-12" db="EMBL/GenBank/DDBJ databases">
        <title>Improved gene annotation of the rice (Oryza sativa) genomes.</title>
        <authorList>
            <person name="Wang J."/>
            <person name="Li R."/>
            <person name="Fan W."/>
            <person name="Huang Q."/>
            <person name="Zhang J."/>
            <person name="Zhou Y."/>
            <person name="Hu Y."/>
            <person name="Zi S."/>
            <person name="Li J."/>
            <person name="Ni P."/>
            <person name="Zheng H."/>
            <person name="Zhang Y."/>
            <person name="Zhao M."/>
            <person name="Hao Q."/>
            <person name="McDermott J."/>
            <person name="Samudrala R."/>
            <person name="Kristiansen K."/>
            <person name="Wong G.K.-S."/>
        </authorList>
    </citation>
    <scope>NUCLEOTIDE SEQUENCE</scope>
</reference>
<reference evidence="2" key="1">
    <citation type="submission" date="2001-07" db="EMBL/GenBank/DDBJ databases">
        <title>Oryza sativa nipponbare(GA3) genomic DNA, chromosome 7, BAC clone:OJ1458_B07.</title>
        <authorList>
            <person name="Sasaki T."/>
            <person name="Matsumoto T."/>
            <person name="Yamamoto K."/>
        </authorList>
    </citation>
    <scope>NUCLEOTIDE SEQUENCE</scope>
</reference>
<reference evidence="4" key="4">
    <citation type="journal article" date="2008" name="Nucleic Acids Res.">
        <title>The rice annotation project database (RAP-DB): 2008 update.</title>
        <authorList>
            <consortium name="The rice annotation project (RAP)"/>
        </authorList>
    </citation>
    <scope>GENOME REANNOTATION</scope>
    <source>
        <strain evidence="4">cv. Nipponbare</strain>
    </source>
</reference>
<keyword evidence="1" id="KW-0472">Membrane</keyword>
<evidence type="ECO:0000256" key="1">
    <source>
        <dbReference type="SAM" id="Phobius"/>
    </source>
</evidence>